<dbReference type="Proteomes" id="UP001642360">
    <property type="component" value="Unassembled WGS sequence"/>
</dbReference>
<feature type="region of interest" description="Disordered" evidence="1">
    <location>
        <begin position="105"/>
        <end position="156"/>
    </location>
</feature>
<dbReference type="EMBL" id="CAUOFW020007168">
    <property type="protein sequence ID" value="CAK9177829.1"/>
    <property type="molecule type" value="Genomic_DNA"/>
</dbReference>
<dbReference type="AlphaFoldDB" id="A0ABC8U7T2"/>
<keyword evidence="4" id="KW-1185">Reference proteome</keyword>
<evidence type="ECO:0000259" key="2">
    <source>
        <dbReference type="Pfam" id="PF23007"/>
    </source>
</evidence>
<name>A0ABC8U7T2_9AQUA</name>
<evidence type="ECO:0000313" key="4">
    <source>
        <dbReference type="Proteomes" id="UP001642360"/>
    </source>
</evidence>
<dbReference type="Pfam" id="PF23007">
    <property type="entry name" value="DnaA_N-like_STI"/>
    <property type="match status" value="1"/>
</dbReference>
<gene>
    <name evidence="3" type="ORF">ILEXP_LOCUS47747</name>
</gene>
<dbReference type="InterPro" id="IPR054506">
    <property type="entry name" value="DnaA_N-like_STI"/>
</dbReference>
<accession>A0ABC8U7T2</accession>
<sequence>MGVLAEGVVMVTESELERLKHALKLLSDAEKQLRVSNERSTWFTATLLQLGSVPSTDPHAGSMTESELERLKHALKLLSDAEKQLRVSNERSTWFTATLLQLGSVPSTDPHAGSSRRQSSKTTEEDQTCTFREDTTQMQKPNAHYAPRKSTPPISWPKPVHQNTTNNEYLHFITDGVSFTAKSTHSTLDDIWVQCIERCHSKTLRLLLHTYGKLVSISEIEGGFVAYIAFRDRDIKTRAERFLSSITNSFEIVLQRNIEARIIFLPDGDTSINSANPAVLPDSLGPKLTETNRPINVERKIICNNAKDNSELDSHPEPLTLSTGSFNDAEAKSAGPSESAAENTKLTGIKDRKPEIPVQRIESIIREQRLETAWLQAVEKGIPATMSNLKPERNQVLPQDGIPYHNQIESMNSMDLSSKNWQDELNHEVKLLKINDARCLQKDQLGQRTNHYPMSPSLLHDSGFVANLSKENMGYESGTGDGGCSGLFCWNNARHNKRGKLQQGTPVHSHKSGRFLWFGECAKPRKMASRSRS</sequence>
<evidence type="ECO:0000256" key="1">
    <source>
        <dbReference type="SAM" id="MobiDB-lite"/>
    </source>
</evidence>
<feature type="domain" description="STICHEL DnaA-N-like alpha-beta" evidence="2">
    <location>
        <begin position="182"/>
        <end position="263"/>
    </location>
</feature>
<organism evidence="3 4">
    <name type="scientific">Ilex paraguariensis</name>
    <name type="common">yerba mate</name>
    <dbReference type="NCBI Taxonomy" id="185542"/>
    <lineage>
        <taxon>Eukaryota</taxon>
        <taxon>Viridiplantae</taxon>
        <taxon>Streptophyta</taxon>
        <taxon>Embryophyta</taxon>
        <taxon>Tracheophyta</taxon>
        <taxon>Spermatophyta</taxon>
        <taxon>Magnoliopsida</taxon>
        <taxon>eudicotyledons</taxon>
        <taxon>Gunneridae</taxon>
        <taxon>Pentapetalae</taxon>
        <taxon>asterids</taxon>
        <taxon>campanulids</taxon>
        <taxon>Aquifoliales</taxon>
        <taxon>Aquifoliaceae</taxon>
        <taxon>Ilex</taxon>
    </lineage>
</organism>
<protein>
    <recommendedName>
        <fullName evidence="2">STICHEL DnaA-N-like alpha-beta domain-containing protein</fullName>
    </recommendedName>
</protein>
<reference evidence="3 4" key="1">
    <citation type="submission" date="2024-02" db="EMBL/GenBank/DDBJ databases">
        <authorList>
            <person name="Vignale AGUSTIN F."/>
            <person name="Sosa J E."/>
            <person name="Modenutti C."/>
        </authorList>
    </citation>
    <scope>NUCLEOTIDE SEQUENCE [LARGE SCALE GENOMIC DNA]</scope>
</reference>
<evidence type="ECO:0000313" key="3">
    <source>
        <dbReference type="EMBL" id="CAK9177829.1"/>
    </source>
</evidence>
<feature type="region of interest" description="Disordered" evidence="1">
    <location>
        <begin position="308"/>
        <end position="351"/>
    </location>
</feature>
<comment type="caution">
    <text evidence="3">The sequence shown here is derived from an EMBL/GenBank/DDBJ whole genome shotgun (WGS) entry which is preliminary data.</text>
</comment>
<proteinExistence type="predicted"/>